<dbReference type="GO" id="GO:0001731">
    <property type="term" value="P:formation of translation preinitiation complex"/>
    <property type="evidence" value="ECO:0007669"/>
    <property type="project" value="TreeGrafter"/>
</dbReference>
<dbReference type="GO" id="GO:0006417">
    <property type="term" value="P:regulation of translation"/>
    <property type="evidence" value="ECO:0007669"/>
    <property type="project" value="UniProtKB-KW"/>
</dbReference>
<keyword evidence="2" id="KW-0810">Translation regulation</keyword>
<evidence type="ECO:0000259" key="4">
    <source>
        <dbReference type="PROSITE" id="PS50296"/>
    </source>
</evidence>
<accession>A0A8T9SYM4</accession>
<dbReference type="RefSeq" id="WP_245095498.1">
    <property type="nucleotide sequence ID" value="NZ_CP095053.1"/>
</dbReference>
<dbReference type="PROSITE" id="PS50296">
    <property type="entry name" value="SUI1"/>
    <property type="match status" value="1"/>
</dbReference>
<organism evidence="5 6">
    <name type="scientific">Hymenobacter aerilatus</name>
    <dbReference type="NCBI Taxonomy" id="2932251"/>
    <lineage>
        <taxon>Bacteria</taxon>
        <taxon>Pseudomonadati</taxon>
        <taxon>Bacteroidota</taxon>
        <taxon>Cytophagia</taxon>
        <taxon>Cytophagales</taxon>
        <taxon>Hymenobacteraceae</taxon>
        <taxon>Hymenobacter</taxon>
    </lineage>
</organism>
<evidence type="ECO:0000256" key="3">
    <source>
        <dbReference type="ARBA" id="ARBA00022917"/>
    </source>
</evidence>
<dbReference type="SUPFAM" id="SSF55159">
    <property type="entry name" value="eIF1-like"/>
    <property type="match status" value="1"/>
</dbReference>
<proteinExistence type="inferred from homology"/>
<keyword evidence="3" id="KW-0648">Protein biosynthesis</keyword>
<keyword evidence="5" id="KW-0396">Initiation factor</keyword>
<dbReference type="CDD" id="cd11567">
    <property type="entry name" value="YciH_like"/>
    <property type="match status" value="1"/>
</dbReference>
<protein>
    <submittedName>
        <fullName evidence="5">Translation initiation factor</fullName>
    </submittedName>
</protein>
<evidence type="ECO:0000313" key="5">
    <source>
        <dbReference type="EMBL" id="UOR06491.1"/>
    </source>
</evidence>
<dbReference type="GO" id="GO:0002188">
    <property type="term" value="P:translation reinitiation"/>
    <property type="evidence" value="ECO:0007669"/>
    <property type="project" value="TreeGrafter"/>
</dbReference>
<evidence type="ECO:0000256" key="1">
    <source>
        <dbReference type="ARBA" id="ARBA00005422"/>
    </source>
</evidence>
<reference evidence="5 6" key="1">
    <citation type="submission" date="2022-04" db="EMBL/GenBank/DDBJ databases">
        <title>Hymenobacter sp. isolated from the air.</title>
        <authorList>
            <person name="Won M."/>
            <person name="Lee C.-M."/>
            <person name="Woen H.-Y."/>
            <person name="Kwon S.-W."/>
        </authorList>
    </citation>
    <scope>NUCLEOTIDE SEQUENCE [LARGE SCALE GENOMIC DNA]</scope>
    <source>
        <strain evidence="6">5413 J-13</strain>
    </source>
</reference>
<dbReference type="InterPro" id="IPR001950">
    <property type="entry name" value="SUI1"/>
</dbReference>
<keyword evidence="6" id="KW-1185">Reference proteome</keyword>
<dbReference type="PANTHER" id="PTHR12789:SF0">
    <property type="entry name" value="DENSITY-REGULATED PROTEIN"/>
    <property type="match status" value="1"/>
</dbReference>
<dbReference type="GO" id="GO:0003743">
    <property type="term" value="F:translation initiation factor activity"/>
    <property type="evidence" value="ECO:0007669"/>
    <property type="project" value="UniProtKB-KW"/>
</dbReference>
<dbReference type="InterPro" id="IPR036877">
    <property type="entry name" value="SUI1_dom_sf"/>
</dbReference>
<dbReference type="InterPro" id="IPR005872">
    <property type="entry name" value="SUI1_arc_bac"/>
</dbReference>
<dbReference type="Gene3D" id="3.30.780.10">
    <property type="entry name" value="SUI1-like domain"/>
    <property type="match status" value="1"/>
</dbReference>
<dbReference type="AlphaFoldDB" id="A0A8T9SYM4"/>
<gene>
    <name evidence="5" type="ORF">MUN82_05200</name>
</gene>
<feature type="domain" description="SUI1" evidence="4">
    <location>
        <begin position="51"/>
        <end position="109"/>
    </location>
</feature>
<name>A0A8T9SYM4_9BACT</name>
<evidence type="ECO:0000256" key="2">
    <source>
        <dbReference type="ARBA" id="ARBA00022845"/>
    </source>
</evidence>
<dbReference type="PANTHER" id="PTHR12789">
    <property type="entry name" value="DENSITY-REGULATED PROTEIN HOMOLOG"/>
    <property type="match status" value="1"/>
</dbReference>
<comment type="similarity">
    <text evidence="1">Belongs to the SUI1 family.</text>
</comment>
<dbReference type="PIRSF" id="PIRSF037511">
    <property type="entry name" value="Transl_init_SUI1_pro"/>
    <property type="match status" value="1"/>
</dbReference>
<dbReference type="KEGG" id="haei:MUN82_05200"/>
<dbReference type="EMBL" id="CP095053">
    <property type="protein sequence ID" value="UOR06491.1"/>
    <property type="molecule type" value="Genomic_DNA"/>
</dbReference>
<dbReference type="Pfam" id="PF01253">
    <property type="entry name" value="SUI1"/>
    <property type="match status" value="1"/>
</dbReference>
<evidence type="ECO:0000313" key="6">
    <source>
        <dbReference type="Proteomes" id="UP000829925"/>
    </source>
</evidence>
<dbReference type="InterPro" id="IPR050318">
    <property type="entry name" value="DENR/SUI1_TIF"/>
</dbReference>
<dbReference type="GO" id="GO:0003729">
    <property type="term" value="F:mRNA binding"/>
    <property type="evidence" value="ECO:0007669"/>
    <property type="project" value="TreeGrafter"/>
</dbReference>
<sequence length="117" mass="12504">MKADKNRKGREGVVYSTSSDFEYQYNGDEAEATTLPPQQQNLRVQLDKKARAGKQVTLITGFAGTEADLQALGKLLKTKCGVGGNAKDGEILIQGDFRDKVLAVLLAAGYKAKKAGG</sequence>
<dbReference type="Proteomes" id="UP000829925">
    <property type="component" value="Chromosome"/>
</dbReference>